<evidence type="ECO:0000256" key="9">
    <source>
        <dbReference type="ARBA" id="ARBA00023157"/>
    </source>
</evidence>
<dbReference type="OrthoDB" id="10024078at2759"/>
<dbReference type="EMBL" id="OV121132">
    <property type="protein sequence ID" value="CAH0546697.1"/>
    <property type="molecule type" value="Genomic_DNA"/>
</dbReference>
<evidence type="ECO:0000256" key="8">
    <source>
        <dbReference type="ARBA" id="ARBA00023136"/>
    </source>
</evidence>
<keyword evidence="4" id="KW-0716">Sensory transduction</keyword>
<keyword evidence="11" id="KW-0325">Glycoprotein</keyword>
<dbReference type="PANTHER" id="PTHR11923">
    <property type="entry name" value="SCAVENGER RECEPTOR CLASS B TYPE-1 SR-B1"/>
    <property type="match status" value="1"/>
</dbReference>
<reference evidence="13" key="1">
    <citation type="submission" date="2021-12" db="EMBL/GenBank/DDBJ databases">
        <authorList>
            <person name="King R."/>
        </authorList>
    </citation>
    <scope>NUCLEOTIDE SEQUENCE</scope>
</reference>
<evidence type="ECO:0000313" key="13">
    <source>
        <dbReference type="EMBL" id="CAH0546697.1"/>
    </source>
</evidence>
<evidence type="ECO:0000256" key="1">
    <source>
        <dbReference type="ARBA" id="ARBA00004236"/>
    </source>
</evidence>
<evidence type="ECO:0000256" key="12">
    <source>
        <dbReference type="ARBA" id="ARBA00040645"/>
    </source>
</evidence>
<keyword evidence="3" id="KW-1003">Cell membrane</keyword>
<dbReference type="GO" id="GO:0005737">
    <property type="term" value="C:cytoplasm"/>
    <property type="evidence" value="ECO:0007669"/>
    <property type="project" value="TreeGrafter"/>
</dbReference>
<evidence type="ECO:0000313" key="14">
    <source>
        <dbReference type="Proteomes" id="UP001154078"/>
    </source>
</evidence>
<keyword evidence="5" id="KW-0812">Transmembrane</keyword>
<dbReference type="PRINTS" id="PR01609">
    <property type="entry name" value="CD36FAMILY"/>
</dbReference>
<keyword evidence="6" id="KW-0552">Olfaction</keyword>
<dbReference type="AlphaFoldDB" id="A0A9P0FC23"/>
<accession>A0A9P0FC23</accession>
<gene>
    <name evidence="13" type="ORF">MELIAE_LOCUS805</name>
</gene>
<protein>
    <recommendedName>
        <fullName evidence="12">Sensory neuron membrane protein 2</fullName>
    </recommendedName>
</protein>
<evidence type="ECO:0000256" key="6">
    <source>
        <dbReference type="ARBA" id="ARBA00022725"/>
    </source>
</evidence>
<dbReference type="InterPro" id="IPR002159">
    <property type="entry name" value="CD36_fam"/>
</dbReference>
<comment type="subcellular location">
    <subcellularLocation>
        <location evidence="1">Cell membrane</location>
    </subcellularLocation>
</comment>
<proteinExistence type="inferred from homology"/>
<evidence type="ECO:0000256" key="10">
    <source>
        <dbReference type="ARBA" id="ARBA00023170"/>
    </source>
</evidence>
<evidence type="ECO:0000256" key="5">
    <source>
        <dbReference type="ARBA" id="ARBA00022692"/>
    </source>
</evidence>
<organism evidence="13 14">
    <name type="scientific">Brassicogethes aeneus</name>
    <name type="common">Rape pollen beetle</name>
    <name type="synonym">Meligethes aeneus</name>
    <dbReference type="NCBI Taxonomy" id="1431903"/>
    <lineage>
        <taxon>Eukaryota</taxon>
        <taxon>Metazoa</taxon>
        <taxon>Ecdysozoa</taxon>
        <taxon>Arthropoda</taxon>
        <taxon>Hexapoda</taxon>
        <taxon>Insecta</taxon>
        <taxon>Pterygota</taxon>
        <taxon>Neoptera</taxon>
        <taxon>Endopterygota</taxon>
        <taxon>Coleoptera</taxon>
        <taxon>Polyphaga</taxon>
        <taxon>Cucujiformia</taxon>
        <taxon>Nitidulidae</taxon>
        <taxon>Meligethinae</taxon>
        <taxon>Brassicogethes</taxon>
    </lineage>
</organism>
<evidence type="ECO:0000256" key="2">
    <source>
        <dbReference type="ARBA" id="ARBA00010532"/>
    </source>
</evidence>
<keyword evidence="8" id="KW-0472">Membrane</keyword>
<evidence type="ECO:0000256" key="4">
    <source>
        <dbReference type="ARBA" id="ARBA00022606"/>
    </source>
</evidence>
<keyword evidence="9" id="KW-1015">Disulfide bond</keyword>
<evidence type="ECO:0000256" key="7">
    <source>
        <dbReference type="ARBA" id="ARBA00022989"/>
    </source>
</evidence>
<dbReference type="Pfam" id="PF01130">
    <property type="entry name" value="CD36"/>
    <property type="match status" value="1"/>
</dbReference>
<sequence length="276" mass="31752">MPINFTETTGDREAKNLKNDTDQMEMFMKMPFPFDFKVYFFNIENPDEVLIGAKPKLKEIGPYIYNLYRWKTNVEWNSTSDEISYNGYERYEFDKDRSRPLSEEDVVTIINTPLNSFLMTAEEISPNALPTINDALPTIFGENSGIFLKTKVKDYLFDGIKICKDKGVTGGFASKLICSQIISKLNTTKAMTLWENSVLFANLRYKNNTSPGRETIHSGSNIKDETAELIRFKGNSYIKSWQENSKCNKIRGKTTVFPANIKTKFKFKSFSLDICR</sequence>
<dbReference type="PANTHER" id="PTHR11923:SF109">
    <property type="entry name" value="SENSORY NEURON MEMBRANE PROTEIN 2"/>
    <property type="match status" value="1"/>
</dbReference>
<dbReference type="GO" id="GO:0007608">
    <property type="term" value="P:sensory perception of smell"/>
    <property type="evidence" value="ECO:0007669"/>
    <property type="project" value="UniProtKB-KW"/>
</dbReference>
<dbReference type="GO" id="GO:0005886">
    <property type="term" value="C:plasma membrane"/>
    <property type="evidence" value="ECO:0007669"/>
    <property type="project" value="UniProtKB-SubCell"/>
</dbReference>
<comment type="similarity">
    <text evidence="2">Belongs to the CD36 family.</text>
</comment>
<keyword evidence="10" id="KW-0675">Receptor</keyword>
<dbReference type="GO" id="GO:0005044">
    <property type="term" value="F:scavenger receptor activity"/>
    <property type="evidence" value="ECO:0007669"/>
    <property type="project" value="TreeGrafter"/>
</dbReference>
<evidence type="ECO:0000256" key="3">
    <source>
        <dbReference type="ARBA" id="ARBA00022475"/>
    </source>
</evidence>
<keyword evidence="7" id="KW-1133">Transmembrane helix</keyword>
<name>A0A9P0FC23_BRAAE</name>
<evidence type="ECO:0000256" key="11">
    <source>
        <dbReference type="ARBA" id="ARBA00023180"/>
    </source>
</evidence>
<keyword evidence="14" id="KW-1185">Reference proteome</keyword>
<dbReference type="Proteomes" id="UP001154078">
    <property type="component" value="Chromosome 1"/>
</dbReference>